<dbReference type="EMBL" id="DACQKT010000009">
    <property type="protein sequence ID" value="HAS6678621.1"/>
    <property type="molecule type" value="Genomic_DNA"/>
</dbReference>
<organism evidence="2">
    <name type="scientific">Vibrio parahaemolyticus</name>
    <dbReference type="NCBI Taxonomy" id="670"/>
    <lineage>
        <taxon>Bacteria</taxon>
        <taxon>Pseudomonadati</taxon>
        <taxon>Pseudomonadota</taxon>
        <taxon>Gammaproteobacteria</taxon>
        <taxon>Vibrionales</taxon>
        <taxon>Vibrionaceae</taxon>
        <taxon>Vibrio</taxon>
    </lineage>
</organism>
<reference evidence="2" key="1">
    <citation type="journal article" date="2018" name="Genome Biol.">
        <title>SKESA: strategic k-mer extension for scrupulous assemblies.</title>
        <authorList>
            <person name="Souvorov A."/>
            <person name="Agarwala R."/>
            <person name="Lipman D.J."/>
        </authorList>
    </citation>
    <scope>NUCLEOTIDE SEQUENCE</scope>
    <source>
        <strain evidence="2">1930</strain>
    </source>
</reference>
<sequence length="323" mass="35620">MKDFLAVCFNLSKTVIDGLGEEQGANAVWLPMIPAGEVTGRDGRTWMNSNPDGIVAAFDAQLPFDIEHATEIRAQEGKEADAAGWILAVENRDGEIWAQVEWTYLGRYKITDKLYKYYSPAFTYNKEGVITSMSSAGLTNKPNFFVPALNRQEEDPMKLSKLICDALGLSEDATEQDALTAINTLQSEKEVALNRAKTPDLNLFVPIGTHEVALNRAKKAEDALAAINEKEVEALVQAAIDDGKVAPADKEMYVGLCSSEKGREQFEKFVEGAPQIATNRQVKVPKKEGEPKLEEHELAFCRKMGVTEEEFLASKQNMNVGAK</sequence>
<dbReference type="PIRSF" id="PIRSF016624">
    <property type="entry name" value="Mu_prophg_I"/>
    <property type="match status" value="1"/>
</dbReference>
<dbReference type="AlphaFoldDB" id="A0A8H9MYT1"/>
<dbReference type="EMBL" id="DACQKT010000082">
    <property type="protein sequence ID" value="HAS6680543.1"/>
    <property type="molecule type" value="Genomic_DNA"/>
</dbReference>
<dbReference type="Pfam" id="PF10123">
    <property type="entry name" value="Mu-like_Pro"/>
    <property type="match status" value="1"/>
</dbReference>
<dbReference type="Proteomes" id="UP000856022">
    <property type="component" value="Unassembled WGS sequence"/>
</dbReference>
<name>A0A8H9MYT1_VIBPH</name>
<accession>A0A8H9MYT1</accession>
<evidence type="ECO:0000313" key="2">
    <source>
        <dbReference type="EMBL" id="HAS6680543.1"/>
    </source>
</evidence>
<dbReference type="InterPro" id="IPR012106">
    <property type="entry name" value="Phage_Mu_Gp1"/>
</dbReference>
<evidence type="ECO:0000313" key="1">
    <source>
        <dbReference type="EMBL" id="HAS6678621.1"/>
    </source>
</evidence>
<gene>
    <name evidence="1" type="ORF">I7278_17605</name>
    <name evidence="2" type="ORF">I7278_27685</name>
</gene>
<proteinExistence type="predicted"/>
<reference evidence="2" key="2">
    <citation type="submission" date="2019-12" db="EMBL/GenBank/DDBJ databases">
        <authorList>
            <consortium name="NCBI Pathogen Detection Project"/>
        </authorList>
    </citation>
    <scope>NUCLEOTIDE SEQUENCE</scope>
    <source>
        <strain evidence="2">1930</strain>
    </source>
</reference>
<protein>
    <submittedName>
        <fullName evidence="2">Peptidase</fullName>
    </submittedName>
</protein>
<comment type="caution">
    <text evidence="2">The sequence shown here is derived from an EMBL/GenBank/DDBJ whole genome shotgun (WGS) entry which is preliminary data.</text>
</comment>